<dbReference type="InParanoid" id="A0A2V0P3S1"/>
<accession>A0A2V0P3S1</accession>
<comment type="function">
    <text evidence="2">Involved in the assembly of mitochondrial iron-sulfur proteins. Probably involved in the binding of an intermediate of Fe/S cluster assembly.</text>
</comment>
<dbReference type="GO" id="GO:0051537">
    <property type="term" value="F:2 iron, 2 sulfur cluster binding"/>
    <property type="evidence" value="ECO:0007669"/>
    <property type="project" value="TreeGrafter"/>
</dbReference>
<dbReference type="SUPFAM" id="SSF89360">
    <property type="entry name" value="HesB-like domain"/>
    <property type="match status" value="1"/>
</dbReference>
<dbReference type="FunFam" id="2.60.300.12:FF:000001">
    <property type="entry name" value="Iron-binding protein IscA"/>
    <property type="match status" value="1"/>
</dbReference>
<dbReference type="PANTHER" id="PTHR10072:SF41">
    <property type="entry name" value="IRON-SULFUR CLUSTER ASSEMBLY 1 HOMOLOG, MITOCHONDRIAL"/>
    <property type="match status" value="1"/>
</dbReference>
<dbReference type="Gene3D" id="2.60.300.12">
    <property type="entry name" value="HesB-like domain"/>
    <property type="match status" value="1"/>
</dbReference>
<feature type="domain" description="Core" evidence="3">
    <location>
        <begin position="36"/>
        <end position="135"/>
    </location>
</feature>
<dbReference type="InterPro" id="IPR017870">
    <property type="entry name" value="FeS_cluster_insertion_CS"/>
</dbReference>
<dbReference type="InterPro" id="IPR035903">
    <property type="entry name" value="HesB-like_dom_sf"/>
</dbReference>
<reference evidence="4 5" key="1">
    <citation type="journal article" date="2018" name="Sci. Rep.">
        <title>Raphidocelis subcapitata (=Pseudokirchneriella subcapitata) provides an insight into genome evolution and environmental adaptations in the Sphaeropleales.</title>
        <authorList>
            <person name="Suzuki S."/>
            <person name="Yamaguchi H."/>
            <person name="Nakajima N."/>
            <person name="Kawachi M."/>
        </authorList>
    </citation>
    <scope>NUCLEOTIDE SEQUENCE [LARGE SCALE GENOMIC DNA]</scope>
    <source>
        <strain evidence="4 5">NIES-35</strain>
    </source>
</reference>
<evidence type="ECO:0000313" key="5">
    <source>
        <dbReference type="Proteomes" id="UP000247498"/>
    </source>
</evidence>
<name>A0A2V0P3S1_9CHLO</name>
<dbReference type="NCBIfam" id="TIGR00049">
    <property type="entry name" value="iron-sulfur cluster assembly accessory protein"/>
    <property type="match status" value="1"/>
</dbReference>
<sequence length="139" mass="15171">MVQVPSLARLVQQASHLAAEAGRAVASNPRTRKAALEVTDAAAARIRELLSQRHKEFLKLGVKKRGCSGLSYTLNYSDTRGKFDELVEDHGVRVLIDPNALMHVLGTKLDFVQDELKSEFVFVNPNAKGSCGCGESFTT</sequence>
<gene>
    <name evidence="4" type="ORF">Rsub_04962</name>
</gene>
<protein>
    <recommendedName>
        <fullName evidence="3">Core domain-containing protein</fullName>
    </recommendedName>
</protein>
<dbReference type="AlphaFoldDB" id="A0A2V0P3S1"/>
<proteinExistence type="inferred from homology"/>
<evidence type="ECO:0000256" key="1">
    <source>
        <dbReference type="ARBA" id="ARBA00006718"/>
    </source>
</evidence>
<comment type="caution">
    <text evidence="4">The sequence shown here is derived from an EMBL/GenBank/DDBJ whole genome shotgun (WGS) entry which is preliminary data.</text>
</comment>
<dbReference type="Pfam" id="PF01521">
    <property type="entry name" value="Fe-S_biosyn"/>
    <property type="match status" value="1"/>
</dbReference>
<dbReference type="OrthoDB" id="333486at2759"/>
<dbReference type="Proteomes" id="UP000247498">
    <property type="component" value="Unassembled WGS sequence"/>
</dbReference>
<dbReference type="GO" id="GO:0016226">
    <property type="term" value="P:iron-sulfur cluster assembly"/>
    <property type="evidence" value="ECO:0007669"/>
    <property type="project" value="InterPro"/>
</dbReference>
<evidence type="ECO:0000256" key="2">
    <source>
        <dbReference type="ARBA" id="ARBA00057984"/>
    </source>
</evidence>
<comment type="similarity">
    <text evidence="1">Belongs to the HesB/IscA family.</text>
</comment>
<dbReference type="GO" id="GO:0005739">
    <property type="term" value="C:mitochondrion"/>
    <property type="evidence" value="ECO:0007669"/>
    <property type="project" value="TreeGrafter"/>
</dbReference>
<dbReference type="InterPro" id="IPR050322">
    <property type="entry name" value="Fe-S_cluster_asmbl/transfer"/>
</dbReference>
<dbReference type="FunCoup" id="A0A2V0P3S1">
    <property type="interactions" value="1109"/>
</dbReference>
<dbReference type="EMBL" id="BDRX01000027">
    <property type="protein sequence ID" value="GBF91857.1"/>
    <property type="molecule type" value="Genomic_DNA"/>
</dbReference>
<dbReference type="InterPro" id="IPR000361">
    <property type="entry name" value="ATAP_core_dom"/>
</dbReference>
<evidence type="ECO:0000259" key="3">
    <source>
        <dbReference type="Pfam" id="PF01521"/>
    </source>
</evidence>
<dbReference type="PROSITE" id="PS01152">
    <property type="entry name" value="HESB"/>
    <property type="match status" value="1"/>
</dbReference>
<evidence type="ECO:0000313" key="4">
    <source>
        <dbReference type="EMBL" id="GBF91857.1"/>
    </source>
</evidence>
<dbReference type="PANTHER" id="PTHR10072">
    <property type="entry name" value="IRON-SULFUR CLUSTER ASSEMBLY PROTEIN"/>
    <property type="match status" value="1"/>
</dbReference>
<dbReference type="InterPro" id="IPR016092">
    <property type="entry name" value="ATAP"/>
</dbReference>
<organism evidence="4 5">
    <name type="scientific">Raphidocelis subcapitata</name>
    <dbReference type="NCBI Taxonomy" id="307507"/>
    <lineage>
        <taxon>Eukaryota</taxon>
        <taxon>Viridiplantae</taxon>
        <taxon>Chlorophyta</taxon>
        <taxon>core chlorophytes</taxon>
        <taxon>Chlorophyceae</taxon>
        <taxon>CS clade</taxon>
        <taxon>Sphaeropleales</taxon>
        <taxon>Selenastraceae</taxon>
        <taxon>Raphidocelis</taxon>
    </lineage>
</organism>
<keyword evidence="5" id="KW-1185">Reference proteome</keyword>
<dbReference type="STRING" id="307507.A0A2V0P3S1"/>